<feature type="domain" description="URB1 C-terminal" evidence="1">
    <location>
        <begin position="953"/>
        <end position="1078"/>
    </location>
</feature>
<dbReference type="GO" id="GO:0000466">
    <property type="term" value="P:maturation of 5.8S rRNA from tricistronic rRNA transcript (SSU-rRNA, 5.8S rRNA, LSU-rRNA)"/>
    <property type="evidence" value="ECO:0007669"/>
    <property type="project" value="TreeGrafter"/>
</dbReference>
<evidence type="ECO:0000259" key="2">
    <source>
        <dbReference type="Pfam" id="PF26140"/>
    </source>
</evidence>
<dbReference type="OrthoDB" id="72892at2759"/>
<name>A0A9P6DXN6_9AGAM</name>
<evidence type="ECO:0000313" key="4">
    <source>
        <dbReference type="Proteomes" id="UP000886523"/>
    </source>
</evidence>
<protein>
    <recommendedName>
        <fullName evidence="5">Nucleolar pre-ribosomal-associated protein 1 C-terminal domain-containing protein</fullName>
    </recommendedName>
</protein>
<comment type="caution">
    <text evidence="3">The sequence shown here is derived from an EMBL/GenBank/DDBJ whole genome shotgun (WGS) entry which is preliminary data.</text>
</comment>
<keyword evidence="4" id="KW-1185">Reference proteome</keyword>
<accession>A0A9P6DXN6</accession>
<dbReference type="InterPro" id="IPR032436">
    <property type="entry name" value="URB1_C"/>
</dbReference>
<proteinExistence type="predicted"/>
<reference evidence="3" key="1">
    <citation type="journal article" date="2020" name="Nat. Commun.">
        <title>Large-scale genome sequencing of mycorrhizal fungi provides insights into the early evolution of symbiotic traits.</title>
        <authorList>
            <person name="Miyauchi S."/>
            <person name="Kiss E."/>
            <person name="Kuo A."/>
            <person name="Drula E."/>
            <person name="Kohler A."/>
            <person name="Sanchez-Garcia M."/>
            <person name="Morin E."/>
            <person name="Andreopoulos B."/>
            <person name="Barry K.W."/>
            <person name="Bonito G."/>
            <person name="Buee M."/>
            <person name="Carver A."/>
            <person name="Chen C."/>
            <person name="Cichocki N."/>
            <person name="Clum A."/>
            <person name="Culley D."/>
            <person name="Crous P.W."/>
            <person name="Fauchery L."/>
            <person name="Girlanda M."/>
            <person name="Hayes R.D."/>
            <person name="Keri Z."/>
            <person name="LaButti K."/>
            <person name="Lipzen A."/>
            <person name="Lombard V."/>
            <person name="Magnuson J."/>
            <person name="Maillard F."/>
            <person name="Murat C."/>
            <person name="Nolan M."/>
            <person name="Ohm R.A."/>
            <person name="Pangilinan J."/>
            <person name="Pereira M.F."/>
            <person name="Perotto S."/>
            <person name="Peter M."/>
            <person name="Pfister S."/>
            <person name="Riley R."/>
            <person name="Sitrit Y."/>
            <person name="Stielow J.B."/>
            <person name="Szollosi G."/>
            <person name="Zifcakova L."/>
            <person name="Stursova M."/>
            <person name="Spatafora J.W."/>
            <person name="Tedersoo L."/>
            <person name="Vaario L.M."/>
            <person name="Yamada A."/>
            <person name="Yan M."/>
            <person name="Wang P."/>
            <person name="Xu J."/>
            <person name="Bruns T."/>
            <person name="Baldrian P."/>
            <person name="Vilgalys R."/>
            <person name="Dunand C."/>
            <person name="Henrissat B."/>
            <person name="Grigoriev I.V."/>
            <person name="Hibbett D."/>
            <person name="Nagy L.G."/>
            <person name="Martin F.M."/>
        </authorList>
    </citation>
    <scope>NUCLEOTIDE SEQUENCE</scope>
    <source>
        <strain evidence="3">UP504</strain>
    </source>
</reference>
<evidence type="ECO:0000259" key="1">
    <source>
        <dbReference type="Pfam" id="PF16201"/>
    </source>
</evidence>
<gene>
    <name evidence="3" type="ORF">BS47DRAFT_470019</name>
</gene>
<dbReference type="PANTHER" id="PTHR13500">
    <property type="entry name" value="NUCLEOLAR PRERIBOSOMAL-ASSOCIATED PROTEIN 1"/>
    <property type="match status" value="1"/>
</dbReference>
<evidence type="ECO:0008006" key="5">
    <source>
        <dbReference type="Google" id="ProtNLM"/>
    </source>
</evidence>
<organism evidence="3 4">
    <name type="scientific">Hydnum rufescens UP504</name>
    <dbReference type="NCBI Taxonomy" id="1448309"/>
    <lineage>
        <taxon>Eukaryota</taxon>
        <taxon>Fungi</taxon>
        <taxon>Dikarya</taxon>
        <taxon>Basidiomycota</taxon>
        <taxon>Agaricomycotina</taxon>
        <taxon>Agaricomycetes</taxon>
        <taxon>Cantharellales</taxon>
        <taxon>Hydnaceae</taxon>
        <taxon>Hydnum</taxon>
    </lineage>
</organism>
<dbReference type="InterPro" id="IPR059018">
    <property type="entry name" value="HEAT_URB1"/>
</dbReference>
<dbReference type="Proteomes" id="UP000886523">
    <property type="component" value="Unassembled WGS sequence"/>
</dbReference>
<evidence type="ECO:0000313" key="3">
    <source>
        <dbReference type="EMBL" id="KAF9517642.1"/>
    </source>
</evidence>
<sequence>MALPLTARSPTAQGPGGVPLTDERDGILLFLDDCIQRCLRTPYRYVEESLALLFTEDNEPTTHQPDLAPSPLLIAVLERFTEQQTSKVLTASDTLTLATFLRKFTLSIMAKHSDLRHSERISTRVLNVLRDLISVQKHPEILVAVSRERRLLVSGLRRLHTSSSLPLLHSPRSQVIAVQDFLNAVESSQPGEGQSCSGQDRTIMNFLVDEITAQWTAAELIDWIRLIDQPLSIDDVFRLVRVIERWSTDSFALREFFFHVEPTHHGLLSMILRSSHANGLMSSSLPFEVAFMMAGNDELLERDVQAFLLQLLFGKWSSLQVARVARMIPDFDISPLQALIFKQSPFIRSMFFATTEPLPVLSDLVRVTLDAASESDRLLAEDYCSHWKAQIERADSSTASALSFVPALRWIPYMDDEALLSCLDAVVTILAGDSTMVAHHNALDGVLEAVCSTIGTSTSPDTIARLRKRVSSLLSLSRLSISSQSFEKLVSSLINAHFPLGLNHRLDLTLKRQSVDSLRGVSFWRWSDRLDRLPPHLSVPNVLANDWTPSSPQILAALIYQSPSSRFQFGKWLAAEVNKVGQTPDFIAVIHAFLDTCAVEPDLERFHIGTHAAFELIPHLIDTVARTSTIRHVITMAEDCLCLIFRLHPQLQTKFAHQLVEKLETFSPKSLFRRELQTLIFRLALCDGRGTLGAVIDMYIDRGMEWIVRRFAEDPTDPANFLDSLEIFGRLIPKASEIKAHLADPVLSAGIQNRLGSRRVLNFMYIVASHTKLKPVNSNRLLQNILQHQVFLANSLPISEPSTWPPIAALLHALFLMHPINASQPSHISPLLKVYRGTLAIADRRLLSIFRLFEQHRHLSVLAVFRRWTASAAGSSSKALDALTSLDPTTVMKTCISFPSHAVLSDPLGCDATASLIYDPNFVLALLASTLLDDGSTMSGMEWVALFRSNSVCVAIRALSSKLPQLREIASHVLLGLWAALHEPAFQERDQALYVLNLVKDALPPSTSPVARLPTYSTLLLAHALRCVFYPSNFMYPITSRFLLQRPELDKGDVPMLFNLLYSSSDDWRKERIWMIRF</sequence>
<feature type="domain" description="URB1 central HEAT repeat" evidence="2">
    <location>
        <begin position="24"/>
        <end position="126"/>
    </location>
</feature>
<dbReference type="GO" id="GO:0000463">
    <property type="term" value="P:maturation of LSU-rRNA from tricistronic rRNA transcript (SSU-rRNA, 5.8S rRNA, LSU-rRNA)"/>
    <property type="evidence" value="ECO:0007669"/>
    <property type="project" value="TreeGrafter"/>
</dbReference>
<dbReference type="Pfam" id="PF16201">
    <property type="entry name" value="NopRA1"/>
    <property type="match status" value="1"/>
</dbReference>
<dbReference type="EMBL" id="MU128930">
    <property type="protein sequence ID" value="KAF9517642.1"/>
    <property type="molecule type" value="Genomic_DNA"/>
</dbReference>
<dbReference type="InterPro" id="IPR039844">
    <property type="entry name" value="URB1"/>
</dbReference>
<dbReference type="PANTHER" id="PTHR13500:SF0">
    <property type="entry name" value="NUCLEOLAR PRE-RIBOSOMAL-ASSOCIATED PROTEIN 1"/>
    <property type="match status" value="1"/>
</dbReference>
<dbReference type="Pfam" id="PF26140">
    <property type="entry name" value="HEAT_URB1"/>
    <property type="match status" value="1"/>
</dbReference>
<dbReference type="GO" id="GO:0005730">
    <property type="term" value="C:nucleolus"/>
    <property type="evidence" value="ECO:0007669"/>
    <property type="project" value="TreeGrafter"/>
</dbReference>
<dbReference type="AlphaFoldDB" id="A0A9P6DXN6"/>